<feature type="transmembrane region" description="Helical" evidence="1">
    <location>
        <begin position="12"/>
        <end position="29"/>
    </location>
</feature>
<reference evidence="3" key="1">
    <citation type="submission" date="2016-10" db="EMBL/GenBank/DDBJ databases">
        <authorList>
            <person name="Varghese N."/>
            <person name="Submissions S."/>
        </authorList>
    </citation>
    <scope>NUCLEOTIDE SEQUENCE [LARGE SCALE GENOMIC DNA]</scope>
    <source>
        <strain evidence="3">DSM 23515</strain>
    </source>
</reference>
<evidence type="ECO:0000313" key="2">
    <source>
        <dbReference type="EMBL" id="SFF60283.1"/>
    </source>
</evidence>
<sequence>MELFPIHIYTPIYYQLLFAIVFITAINTFSTNITTPNGIKFAKMVGGVAVIYLLLIMGLRPISYYFGDMGTYNNYFERYQSGEEVLKVKDGFFYAFMKFCSYFMNAQFFFFLCASLYILPIYLACKKWFSNYWGYGFLMIISVLTFWAYGTNGIRNGLATSVFIYALSRDKLLFKALWMFLAVNIHTSIAIPILAYLIIYFKNNPSLYLKIWFLAIPLSLVGGGFWESLFLGFGFEEDRMQLYLANDEFAEQFSQTGFRWDFLLYSSTGVFAGYYYIFKKKFKDKNYRVIYQVFVITNSFWILVIRAGFSNRFAYLSWFLLGLVIIYPLLKKKFLINQHNKIGLIISASFLFTYLLEVIL</sequence>
<dbReference type="Pfam" id="PF14897">
    <property type="entry name" value="EpsG"/>
    <property type="match status" value="1"/>
</dbReference>
<dbReference type="RefSeq" id="WP_093302340.1">
    <property type="nucleotide sequence ID" value="NZ_FOOH01000001.1"/>
</dbReference>
<feature type="transmembrane region" description="Helical" evidence="1">
    <location>
        <begin position="177"/>
        <end position="199"/>
    </location>
</feature>
<evidence type="ECO:0000256" key="1">
    <source>
        <dbReference type="SAM" id="Phobius"/>
    </source>
</evidence>
<gene>
    <name evidence="2" type="ORF">SAMN04488033_101332</name>
</gene>
<protein>
    <submittedName>
        <fullName evidence="2">EpsG family protein</fullName>
    </submittedName>
</protein>
<feature type="transmembrane region" description="Helical" evidence="1">
    <location>
        <begin position="102"/>
        <end position="125"/>
    </location>
</feature>
<organism evidence="2 3">
    <name type="scientific">Salegentibacter agarivorans</name>
    <dbReference type="NCBI Taxonomy" id="345907"/>
    <lineage>
        <taxon>Bacteria</taxon>
        <taxon>Pseudomonadati</taxon>
        <taxon>Bacteroidota</taxon>
        <taxon>Flavobacteriia</taxon>
        <taxon>Flavobacteriales</taxon>
        <taxon>Flavobacteriaceae</taxon>
        <taxon>Salegentibacter</taxon>
    </lineage>
</organism>
<evidence type="ECO:0000313" key="3">
    <source>
        <dbReference type="Proteomes" id="UP000199116"/>
    </source>
</evidence>
<dbReference type="AlphaFoldDB" id="A0A1I2K1Q2"/>
<keyword evidence="1" id="KW-0812">Transmembrane</keyword>
<dbReference type="Proteomes" id="UP000199116">
    <property type="component" value="Unassembled WGS sequence"/>
</dbReference>
<feature type="transmembrane region" description="Helical" evidence="1">
    <location>
        <begin position="342"/>
        <end position="359"/>
    </location>
</feature>
<dbReference type="InterPro" id="IPR049458">
    <property type="entry name" value="EpsG-like"/>
</dbReference>
<feature type="transmembrane region" description="Helical" evidence="1">
    <location>
        <begin position="211"/>
        <end position="235"/>
    </location>
</feature>
<keyword evidence="1" id="KW-1133">Transmembrane helix</keyword>
<feature type="transmembrane region" description="Helical" evidence="1">
    <location>
        <begin position="313"/>
        <end position="330"/>
    </location>
</feature>
<proteinExistence type="predicted"/>
<feature type="transmembrane region" description="Helical" evidence="1">
    <location>
        <begin position="289"/>
        <end position="307"/>
    </location>
</feature>
<keyword evidence="1" id="KW-0472">Membrane</keyword>
<feature type="transmembrane region" description="Helical" evidence="1">
    <location>
        <begin position="41"/>
        <end position="59"/>
    </location>
</feature>
<feature type="transmembrane region" description="Helical" evidence="1">
    <location>
        <begin position="132"/>
        <end position="150"/>
    </location>
</feature>
<accession>A0A1I2K1Q2</accession>
<dbReference type="EMBL" id="FOOH01000001">
    <property type="protein sequence ID" value="SFF60283.1"/>
    <property type="molecule type" value="Genomic_DNA"/>
</dbReference>
<keyword evidence="3" id="KW-1185">Reference proteome</keyword>
<name>A0A1I2K1Q2_9FLAO</name>
<feature type="transmembrane region" description="Helical" evidence="1">
    <location>
        <begin position="258"/>
        <end position="277"/>
    </location>
</feature>